<proteinExistence type="predicted"/>
<accession>A0A9P9WFZ2</accession>
<evidence type="ECO:0000313" key="3">
    <source>
        <dbReference type="Proteomes" id="UP000829685"/>
    </source>
</evidence>
<dbReference type="AlphaFoldDB" id="A0A9P9WFZ2"/>
<feature type="compositionally biased region" description="Basic and acidic residues" evidence="1">
    <location>
        <begin position="127"/>
        <end position="141"/>
    </location>
</feature>
<feature type="compositionally biased region" description="Polar residues" evidence="1">
    <location>
        <begin position="203"/>
        <end position="213"/>
    </location>
</feature>
<feature type="region of interest" description="Disordered" evidence="1">
    <location>
        <begin position="182"/>
        <end position="213"/>
    </location>
</feature>
<organism evidence="2 3">
    <name type="scientific">Neoarthrinium moseri</name>
    <dbReference type="NCBI Taxonomy" id="1658444"/>
    <lineage>
        <taxon>Eukaryota</taxon>
        <taxon>Fungi</taxon>
        <taxon>Dikarya</taxon>
        <taxon>Ascomycota</taxon>
        <taxon>Pezizomycotina</taxon>
        <taxon>Sordariomycetes</taxon>
        <taxon>Xylariomycetidae</taxon>
        <taxon>Amphisphaeriales</taxon>
        <taxon>Apiosporaceae</taxon>
        <taxon>Neoarthrinium</taxon>
    </lineage>
</organism>
<dbReference type="EMBL" id="JAFIMR010000028">
    <property type="protein sequence ID" value="KAI1861851.1"/>
    <property type="molecule type" value="Genomic_DNA"/>
</dbReference>
<feature type="region of interest" description="Disordered" evidence="1">
    <location>
        <begin position="1"/>
        <end position="142"/>
    </location>
</feature>
<name>A0A9P9WFZ2_9PEZI</name>
<dbReference type="Proteomes" id="UP000829685">
    <property type="component" value="Unassembled WGS sequence"/>
</dbReference>
<feature type="compositionally biased region" description="Basic residues" evidence="1">
    <location>
        <begin position="18"/>
        <end position="32"/>
    </location>
</feature>
<protein>
    <submittedName>
        <fullName evidence="2">Uncharacterized protein</fullName>
    </submittedName>
</protein>
<evidence type="ECO:0000313" key="2">
    <source>
        <dbReference type="EMBL" id="KAI1861851.1"/>
    </source>
</evidence>
<feature type="compositionally biased region" description="Acidic residues" evidence="1">
    <location>
        <begin position="182"/>
        <end position="202"/>
    </location>
</feature>
<reference evidence="2" key="1">
    <citation type="submission" date="2021-03" db="EMBL/GenBank/DDBJ databases">
        <title>Revisited historic fungal species revealed as producer of novel bioactive compounds through whole genome sequencing and comparative genomics.</title>
        <authorList>
            <person name="Vignolle G.A."/>
            <person name="Hochenegger N."/>
            <person name="Mach R.L."/>
            <person name="Mach-Aigner A.R."/>
            <person name="Javad Rahimi M."/>
            <person name="Salim K.A."/>
            <person name="Chan C.M."/>
            <person name="Lim L.B.L."/>
            <person name="Cai F."/>
            <person name="Druzhinina I.S."/>
            <person name="U'Ren J.M."/>
            <person name="Derntl C."/>
        </authorList>
    </citation>
    <scope>NUCLEOTIDE SEQUENCE</scope>
    <source>
        <strain evidence="2">TUCIM 5799</strain>
    </source>
</reference>
<evidence type="ECO:0000256" key="1">
    <source>
        <dbReference type="SAM" id="MobiDB-lite"/>
    </source>
</evidence>
<comment type="caution">
    <text evidence="2">The sequence shown here is derived from an EMBL/GenBank/DDBJ whole genome shotgun (WGS) entry which is preliminary data.</text>
</comment>
<gene>
    <name evidence="2" type="ORF">JX265_009354</name>
</gene>
<keyword evidence="3" id="KW-1185">Reference proteome</keyword>
<sequence length="213" mass="23529">MSLPLRTNSARDSGGSQRRSRRHRQRGRRSRSPRPYPRVASSTGQTDQRNGRRSTPEDPIPAGVESPNGDALFIAQGMDEMVVSEPHHGARGGSHQTPAAFQSAGMFTGSDGCLHSHAAQHSSGQEEGSRQGDEDGERMELTEENFSSIDHWTSANDDAWNPFRGTAQHSNSGYQLLIIEEEEEETHEEEEEEAHEEEEENVENSAATIHNAN</sequence>